<dbReference type="Gene3D" id="3.40.50.1820">
    <property type="entry name" value="alpha/beta hydrolase"/>
    <property type="match status" value="1"/>
</dbReference>
<keyword evidence="3" id="KW-1185">Reference proteome</keyword>
<proteinExistence type="predicted"/>
<dbReference type="SUPFAM" id="SSF117281">
    <property type="entry name" value="Kelch motif"/>
    <property type="match status" value="1"/>
</dbReference>
<dbReference type="Proteomes" id="UP001054889">
    <property type="component" value="Unassembled WGS sequence"/>
</dbReference>
<dbReference type="PANTHER" id="PTHR33085:SF13">
    <property type="entry name" value="DUF295 DOMAIN-CONTAINING PROTEIN"/>
    <property type="match status" value="1"/>
</dbReference>
<dbReference type="InterPro" id="IPR012871">
    <property type="entry name" value="DUF1668_ORYSA"/>
</dbReference>
<gene>
    <name evidence="2" type="primary">gb10089</name>
    <name evidence="2" type="ORF">PR202_gb10089</name>
</gene>
<comment type="caution">
    <text evidence="2">The sequence shown here is derived from an EMBL/GenBank/DDBJ whole genome shotgun (WGS) entry which is preliminary data.</text>
</comment>
<accession>A0AAV5EIM9</accession>
<reference evidence="2" key="1">
    <citation type="journal article" date="2018" name="DNA Res.">
        <title>Multiple hybrid de novo genome assembly of finger millet, an orphan allotetraploid crop.</title>
        <authorList>
            <person name="Hatakeyama M."/>
            <person name="Aluri S."/>
            <person name="Balachadran M.T."/>
            <person name="Sivarajan S.R."/>
            <person name="Patrignani A."/>
            <person name="Gruter S."/>
            <person name="Poveda L."/>
            <person name="Shimizu-Inatsugi R."/>
            <person name="Baeten J."/>
            <person name="Francoijs K.J."/>
            <person name="Nataraja K.N."/>
            <person name="Reddy Y.A.N."/>
            <person name="Phadnis S."/>
            <person name="Ravikumar R.L."/>
            <person name="Schlapbach R."/>
            <person name="Sreeman S.M."/>
            <person name="Shimizu K.K."/>
        </authorList>
    </citation>
    <scope>NUCLEOTIDE SEQUENCE</scope>
</reference>
<reference evidence="2" key="2">
    <citation type="submission" date="2021-12" db="EMBL/GenBank/DDBJ databases">
        <title>Resequencing data analysis of finger millet.</title>
        <authorList>
            <person name="Hatakeyama M."/>
            <person name="Aluri S."/>
            <person name="Balachadran M.T."/>
            <person name="Sivarajan S.R."/>
            <person name="Poveda L."/>
            <person name="Shimizu-Inatsugi R."/>
            <person name="Schlapbach R."/>
            <person name="Sreeman S.M."/>
            <person name="Shimizu K.K."/>
        </authorList>
    </citation>
    <scope>NUCLEOTIDE SEQUENCE</scope>
</reference>
<dbReference type="AlphaFoldDB" id="A0AAV5EIM9"/>
<dbReference type="EMBL" id="BQKI01000075">
    <property type="protein sequence ID" value="GJN22520.1"/>
    <property type="molecule type" value="Genomic_DNA"/>
</dbReference>
<dbReference type="InterPro" id="IPR029058">
    <property type="entry name" value="AB_hydrolase_fold"/>
</dbReference>
<feature type="compositionally biased region" description="Low complexity" evidence="1">
    <location>
        <begin position="176"/>
        <end position="185"/>
    </location>
</feature>
<dbReference type="PANTHER" id="PTHR33085">
    <property type="entry name" value="OS12G0113100 PROTEIN-RELATED"/>
    <property type="match status" value="1"/>
</dbReference>
<dbReference type="Pfam" id="PF07893">
    <property type="entry name" value="DUF1668"/>
    <property type="match status" value="1"/>
</dbReference>
<feature type="region of interest" description="Disordered" evidence="1">
    <location>
        <begin position="72"/>
        <end position="93"/>
    </location>
</feature>
<dbReference type="InterPro" id="IPR015915">
    <property type="entry name" value="Kelch-typ_b-propeller"/>
</dbReference>
<protein>
    <submittedName>
        <fullName evidence="2">Uncharacterized protein</fullName>
    </submittedName>
</protein>
<evidence type="ECO:0000256" key="1">
    <source>
        <dbReference type="SAM" id="MobiDB-lite"/>
    </source>
</evidence>
<feature type="compositionally biased region" description="Low complexity" evidence="1">
    <location>
        <begin position="233"/>
        <end position="252"/>
    </location>
</feature>
<evidence type="ECO:0000313" key="2">
    <source>
        <dbReference type="EMBL" id="GJN22520.1"/>
    </source>
</evidence>
<dbReference type="SUPFAM" id="SSF53474">
    <property type="entry name" value="alpha/beta-Hydrolases"/>
    <property type="match status" value="1"/>
</dbReference>
<feature type="region of interest" description="Disordered" evidence="1">
    <location>
        <begin position="123"/>
        <end position="269"/>
    </location>
</feature>
<name>A0AAV5EIM9_ELECO</name>
<evidence type="ECO:0000313" key="3">
    <source>
        <dbReference type="Proteomes" id="UP001054889"/>
    </source>
</evidence>
<organism evidence="2 3">
    <name type="scientific">Eleusine coracana subsp. coracana</name>
    <dbReference type="NCBI Taxonomy" id="191504"/>
    <lineage>
        <taxon>Eukaryota</taxon>
        <taxon>Viridiplantae</taxon>
        <taxon>Streptophyta</taxon>
        <taxon>Embryophyta</taxon>
        <taxon>Tracheophyta</taxon>
        <taxon>Spermatophyta</taxon>
        <taxon>Magnoliopsida</taxon>
        <taxon>Liliopsida</taxon>
        <taxon>Poales</taxon>
        <taxon>Poaceae</taxon>
        <taxon>PACMAD clade</taxon>
        <taxon>Chloridoideae</taxon>
        <taxon>Cynodonteae</taxon>
        <taxon>Eleusininae</taxon>
        <taxon>Eleusine</taxon>
    </lineage>
</organism>
<sequence>MKAAVDLPTAKAMELWRGGPSAWLILDAIHRCRPVERKRGASGAARRRRRHVANELVWRRGSVASPMVAAGGGRASVATSPESARTLGRRGGGWADRGFRPTWSVATGLDGLILQGEGWIRRDRSKGSCTGAAEGSKEGGNGVAGSTPPRRHREPPPPLPLRPRRPPSTASPPPTTSASASSLPRTAKKRWRSCPWWSTSTAAASRSTRRRRRGSTRCAAASRPPSPQPSPPSTTASRRSTGSPPRTTTARRCSGGSSPAAFSHVLQRPSSSRVTALAVARVPSARDHDAANVPAAIARSGGASASWPPTMVCVGGWDPHQDRQQAYADASGRGWMSGREYPDAVHAFYLFEELEDSKRLLVDVAEFMKRRTEELKKERAEHGLSAEEEDDLATVFTASTPGDASTPTRGAGRAEALEELAANNNKKTWMEDARLPRSAISFFHPCPPPDDIGDIAFASLGCSSNDIISTDHDGNTLLYDAASGAVRAMPAPHAPKDCCTISLSIGDTLYLLNRYPAGPQEDYHPFEALTPCRRSFKEGWCWHSLPPPPFPISLDNGYHSDDSDSNNVKVDPEEDCHHLLNNKDDALLFPPCYFIEAYSVVGDSQIWISTRSGGTFSFDTTTSVWTQLGDWALPFYGHVHYAPELGLWFGFTSSGNMQRLAAADLGAASHASPPVLHEELVWDEIVPPLQDRWVPMMDYLLPLGAGKFCVARVFDMAEEGWRRDKDRNNYDTVETFAVFTGVELQRDTAGGSLRMIRHKSRRYSFGHMTISFIL</sequence>